<dbReference type="InterPro" id="IPR029787">
    <property type="entry name" value="Nucleotide_cyclase"/>
</dbReference>
<evidence type="ECO:0000313" key="4">
    <source>
        <dbReference type="Proteomes" id="UP001597400"/>
    </source>
</evidence>
<dbReference type="SUPFAM" id="SSF55073">
    <property type="entry name" value="Nucleotide cyclase"/>
    <property type="match status" value="1"/>
</dbReference>
<dbReference type="PROSITE" id="PS50887">
    <property type="entry name" value="GGDEF"/>
    <property type="match status" value="1"/>
</dbReference>
<dbReference type="PANTHER" id="PTHR44757">
    <property type="entry name" value="DIGUANYLATE CYCLASE DGCP"/>
    <property type="match status" value="1"/>
</dbReference>
<dbReference type="PROSITE" id="PS50883">
    <property type="entry name" value="EAL"/>
    <property type="match status" value="1"/>
</dbReference>
<evidence type="ECO:0000259" key="1">
    <source>
        <dbReference type="PROSITE" id="PS50883"/>
    </source>
</evidence>
<dbReference type="PANTHER" id="PTHR44757:SF2">
    <property type="entry name" value="BIOFILM ARCHITECTURE MAINTENANCE PROTEIN MBAA"/>
    <property type="match status" value="1"/>
</dbReference>
<dbReference type="Pfam" id="PF00990">
    <property type="entry name" value="GGDEF"/>
    <property type="match status" value="1"/>
</dbReference>
<dbReference type="EMBL" id="JBHUGS010000002">
    <property type="protein sequence ID" value="MFD1951156.1"/>
    <property type="molecule type" value="Genomic_DNA"/>
</dbReference>
<dbReference type="SMART" id="SM00052">
    <property type="entry name" value="EAL"/>
    <property type="match status" value="1"/>
</dbReference>
<feature type="domain" description="GGDEF" evidence="2">
    <location>
        <begin position="102"/>
        <end position="236"/>
    </location>
</feature>
<keyword evidence="4" id="KW-1185">Reference proteome</keyword>
<proteinExistence type="predicted"/>
<dbReference type="InterPro" id="IPR000160">
    <property type="entry name" value="GGDEF_dom"/>
</dbReference>
<sequence>MIVVALWFIALLAALGSELLPVTLSPDHSRRVLQCALLLNIALTLFGLVRHRRLVAESRNYRSLEARVQTLASRDPLTGLPNRRTLAELASSTRITAAQRGLSIAVLTINLDNFRAVNEGRGHAAGDAVLVEFGEALTQLMPPSATVARLSGDEFACLMTYDAAYSSTVDTVVGHILARLTRPFAFGRESIHITASIGIARTEPSDVTVDPAMRRADIALSAVKKSGGASACWFNAGMGRELAARNAVEAGLRTAIPAGRIVPYYEQQIDLATGRLMGFEVLARWDHPTDGILMPGLFIPIAEDAGLISDLSMSIMRQAFEHAAGWDAALSLSVNISPAQLKDPWLAEKILKLLIETSFPPQRLEIEITETSLFDNMALAQSIVASLKNQGVRVALDDFGTGYSSLAHLRALPFDRIKIDKSFVMAMNDDPESTAIVEAITRLGHSLSVPVTAEGVESAAIADRLRGLGCHRAQGWHYGQPVDVQQTRRLLADRSLLGTARAA</sequence>
<dbReference type="InterPro" id="IPR001633">
    <property type="entry name" value="EAL_dom"/>
</dbReference>
<dbReference type="Gene3D" id="3.20.20.450">
    <property type="entry name" value="EAL domain"/>
    <property type="match status" value="1"/>
</dbReference>
<dbReference type="InterPro" id="IPR052155">
    <property type="entry name" value="Biofilm_reg_signaling"/>
</dbReference>
<reference evidence="4" key="1">
    <citation type="journal article" date="2019" name="Int. J. Syst. Evol. Microbiol.">
        <title>The Global Catalogue of Microorganisms (GCM) 10K type strain sequencing project: providing services to taxonomists for standard genome sequencing and annotation.</title>
        <authorList>
            <consortium name="The Broad Institute Genomics Platform"/>
            <consortium name="The Broad Institute Genome Sequencing Center for Infectious Disease"/>
            <person name="Wu L."/>
            <person name="Ma J."/>
        </authorList>
    </citation>
    <scope>NUCLEOTIDE SEQUENCE [LARGE SCALE GENOMIC DNA]</scope>
    <source>
        <strain evidence="4">CGMCC 1.12702</strain>
    </source>
</reference>
<dbReference type="CDD" id="cd01948">
    <property type="entry name" value="EAL"/>
    <property type="match status" value="1"/>
</dbReference>
<dbReference type="SMART" id="SM00267">
    <property type="entry name" value="GGDEF"/>
    <property type="match status" value="1"/>
</dbReference>
<dbReference type="SUPFAM" id="SSF141868">
    <property type="entry name" value="EAL domain-like"/>
    <property type="match status" value="1"/>
</dbReference>
<name>A0ABW4TYT8_9SPHN</name>
<gene>
    <name evidence="3" type="ORF">ACFSGX_10300</name>
</gene>
<evidence type="ECO:0000259" key="2">
    <source>
        <dbReference type="PROSITE" id="PS50887"/>
    </source>
</evidence>
<accession>A0ABW4TYT8</accession>
<dbReference type="NCBIfam" id="TIGR00254">
    <property type="entry name" value="GGDEF"/>
    <property type="match status" value="1"/>
</dbReference>
<evidence type="ECO:0000313" key="3">
    <source>
        <dbReference type="EMBL" id="MFD1951156.1"/>
    </source>
</evidence>
<dbReference type="InterPro" id="IPR035919">
    <property type="entry name" value="EAL_sf"/>
</dbReference>
<organism evidence="3 4">
    <name type="scientific">Sphingomonas arantia</name>
    <dbReference type="NCBI Taxonomy" id="1460676"/>
    <lineage>
        <taxon>Bacteria</taxon>
        <taxon>Pseudomonadati</taxon>
        <taxon>Pseudomonadota</taxon>
        <taxon>Alphaproteobacteria</taxon>
        <taxon>Sphingomonadales</taxon>
        <taxon>Sphingomonadaceae</taxon>
        <taxon>Sphingomonas</taxon>
    </lineage>
</organism>
<dbReference type="Gene3D" id="3.30.70.270">
    <property type="match status" value="1"/>
</dbReference>
<feature type="domain" description="EAL" evidence="1">
    <location>
        <begin position="245"/>
        <end position="495"/>
    </location>
</feature>
<dbReference type="Proteomes" id="UP001597400">
    <property type="component" value="Unassembled WGS sequence"/>
</dbReference>
<dbReference type="Pfam" id="PF00563">
    <property type="entry name" value="EAL"/>
    <property type="match status" value="1"/>
</dbReference>
<comment type="caution">
    <text evidence="3">The sequence shown here is derived from an EMBL/GenBank/DDBJ whole genome shotgun (WGS) entry which is preliminary data.</text>
</comment>
<dbReference type="InterPro" id="IPR043128">
    <property type="entry name" value="Rev_trsase/Diguanyl_cyclase"/>
</dbReference>
<dbReference type="CDD" id="cd01949">
    <property type="entry name" value="GGDEF"/>
    <property type="match status" value="1"/>
</dbReference>
<protein>
    <submittedName>
        <fullName evidence="3">Bifunctional diguanylate cyclase/phosphodiesterase</fullName>
    </submittedName>
</protein>